<accession>A0A7Y9I8H6</accession>
<keyword evidence="3" id="KW-1185">Reference proteome</keyword>
<dbReference type="InterPro" id="IPR037523">
    <property type="entry name" value="VOC_core"/>
</dbReference>
<dbReference type="EMBL" id="JACCBU010000001">
    <property type="protein sequence ID" value="NYE72025.1"/>
    <property type="molecule type" value="Genomic_DNA"/>
</dbReference>
<gene>
    <name evidence="2" type="ORF">BKA15_003354</name>
</gene>
<evidence type="ECO:0000259" key="1">
    <source>
        <dbReference type="PROSITE" id="PS51819"/>
    </source>
</evidence>
<dbReference type="RefSeq" id="WP_179752574.1">
    <property type="nucleotide sequence ID" value="NZ_JACCBU010000001.1"/>
</dbReference>
<dbReference type="InterPro" id="IPR004360">
    <property type="entry name" value="Glyas_Fos-R_dOase_dom"/>
</dbReference>
<dbReference type="PANTHER" id="PTHR34109">
    <property type="entry name" value="BNAUNNG04460D PROTEIN-RELATED"/>
    <property type="match status" value="1"/>
</dbReference>
<organism evidence="2 3">
    <name type="scientific">Microlunatus parietis</name>
    <dbReference type="NCBI Taxonomy" id="682979"/>
    <lineage>
        <taxon>Bacteria</taxon>
        <taxon>Bacillati</taxon>
        <taxon>Actinomycetota</taxon>
        <taxon>Actinomycetes</taxon>
        <taxon>Propionibacteriales</taxon>
        <taxon>Propionibacteriaceae</taxon>
        <taxon>Microlunatus</taxon>
    </lineage>
</organism>
<dbReference type="PROSITE" id="PS51819">
    <property type="entry name" value="VOC"/>
    <property type="match status" value="1"/>
</dbReference>
<evidence type="ECO:0000313" key="2">
    <source>
        <dbReference type="EMBL" id="NYE72025.1"/>
    </source>
</evidence>
<dbReference type="InterPro" id="IPR029068">
    <property type="entry name" value="Glyas_Bleomycin-R_OHBP_Dase"/>
</dbReference>
<reference evidence="2 3" key="1">
    <citation type="submission" date="2020-07" db="EMBL/GenBank/DDBJ databases">
        <title>Sequencing the genomes of 1000 actinobacteria strains.</title>
        <authorList>
            <person name="Klenk H.-P."/>
        </authorList>
    </citation>
    <scope>NUCLEOTIDE SEQUENCE [LARGE SCALE GENOMIC DNA]</scope>
    <source>
        <strain evidence="2 3">DSM 22083</strain>
    </source>
</reference>
<dbReference type="Gene3D" id="3.10.180.10">
    <property type="entry name" value="2,3-Dihydroxybiphenyl 1,2-Dioxygenase, domain 1"/>
    <property type="match status" value="1"/>
</dbReference>
<comment type="caution">
    <text evidence="2">The sequence shown here is derived from an EMBL/GenBank/DDBJ whole genome shotgun (WGS) entry which is preliminary data.</text>
</comment>
<dbReference type="SUPFAM" id="SSF54593">
    <property type="entry name" value="Glyoxalase/Bleomycin resistance protein/Dihydroxybiphenyl dioxygenase"/>
    <property type="match status" value="1"/>
</dbReference>
<sequence length="120" mass="13125">MFKESFPIIAVPEVDRALRFYRDLVGAEVIYQFPDSGPPDYVSLTIGGTKLGIGRDPEATEPSRRFALWLYVDDCDAAVDQLRAAGVTVDVEPADQPWGERTAQVKDFDGNVVHLGAAPS</sequence>
<dbReference type="Proteomes" id="UP000569914">
    <property type="component" value="Unassembled WGS sequence"/>
</dbReference>
<feature type="domain" description="VOC" evidence="1">
    <location>
        <begin position="3"/>
        <end position="118"/>
    </location>
</feature>
<evidence type="ECO:0000313" key="3">
    <source>
        <dbReference type="Proteomes" id="UP000569914"/>
    </source>
</evidence>
<protein>
    <submittedName>
        <fullName evidence="2">Putative glyoxalase superfamily protein PhnB</fullName>
    </submittedName>
</protein>
<proteinExistence type="predicted"/>
<dbReference type="AlphaFoldDB" id="A0A7Y9I8H6"/>
<dbReference type="Pfam" id="PF00903">
    <property type="entry name" value="Glyoxalase"/>
    <property type="match status" value="1"/>
</dbReference>
<name>A0A7Y9I8H6_9ACTN</name>